<dbReference type="AlphaFoldDB" id="A0A9D4FQI9"/>
<reference evidence="2" key="2">
    <citation type="submission" date="2020-11" db="EMBL/GenBank/DDBJ databases">
        <authorList>
            <person name="McCartney M.A."/>
            <person name="Auch B."/>
            <person name="Kono T."/>
            <person name="Mallez S."/>
            <person name="Becker A."/>
            <person name="Gohl D.M."/>
            <person name="Silverstein K.A.T."/>
            <person name="Koren S."/>
            <person name="Bechman K.B."/>
            <person name="Herman A."/>
            <person name="Abrahante J.E."/>
            <person name="Garbe J."/>
        </authorList>
    </citation>
    <scope>NUCLEOTIDE SEQUENCE</scope>
    <source>
        <strain evidence="2">Duluth1</strain>
        <tissue evidence="2">Whole animal</tissue>
    </source>
</reference>
<dbReference type="EMBL" id="JAIWYP010000007">
    <property type="protein sequence ID" value="KAH3800147.1"/>
    <property type="molecule type" value="Genomic_DNA"/>
</dbReference>
<evidence type="ECO:0000313" key="2">
    <source>
        <dbReference type="EMBL" id="KAH3800147.1"/>
    </source>
</evidence>
<dbReference type="Proteomes" id="UP000828390">
    <property type="component" value="Unassembled WGS sequence"/>
</dbReference>
<evidence type="ECO:0000313" key="3">
    <source>
        <dbReference type="Proteomes" id="UP000828390"/>
    </source>
</evidence>
<gene>
    <name evidence="2" type="ORF">DPMN_153775</name>
</gene>
<sequence length="55" mass="6269">MDASQPSTDSTSLSYSPSYRTSARHGRFTTNYRLYKSLVVSILLDVCETCQVRLY</sequence>
<feature type="region of interest" description="Disordered" evidence="1">
    <location>
        <begin position="1"/>
        <end position="21"/>
    </location>
</feature>
<comment type="caution">
    <text evidence="2">The sequence shown here is derived from an EMBL/GenBank/DDBJ whole genome shotgun (WGS) entry which is preliminary data.</text>
</comment>
<accession>A0A9D4FQI9</accession>
<proteinExistence type="predicted"/>
<evidence type="ECO:0000256" key="1">
    <source>
        <dbReference type="SAM" id="MobiDB-lite"/>
    </source>
</evidence>
<name>A0A9D4FQI9_DREPO</name>
<reference evidence="2" key="1">
    <citation type="journal article" date="2019" name="bioRxiv">
        <title>The Genome of the Zebra Mussel, Dreissena polymorpha: A Resource for Invasive Species Research.</title>
        <authorList>
            <person name="McCartney M.A."/>
            <person name="Auch B."/>
            <person name="Kono T."/>
            <person name="Mallez S."/>
            <person name="Zhang Y."/>
            <person name="Obille A."/>
            <person name="Becker A."/>
            <person name="Abrahante J.E."/>
            <person name="Garbe J."/>
            <person name="Badalamenti J.P."/>
            <person name="Herman A."/>
            <person name="Mangelson H."/>
            <person name="Liachko I."/>
            <person name="Sullivan S."/>
            <person name="Sone E.D."/>
            <person name="Koren S."/>
            <person name="Silverstein K.A.T."/>
            <person name="Beckman K.B."/>
            <person name="Gohl D.M."/>
        </authorList>
    </citation>
    <scope>NUCLEOTIDE SEQUENCE</scope>
    <source>
        <strain evidence="2">Duluth1</strain>
        <tissue evidence="2">Whole animal</tissue>
    </source>
</reference>
<organism evidence="2 3">
    <name type="scientific">Dreissena polymorpha</name>
    <name type="common">Zebra mussel</name>
    <name type="synonym">Mytilus polymorpha</name>
    <dbReference type="NCBI Taxonomy" id="45954"/>
    <lineage>
        <taxon>Eukaryota</taxon>
        <taxon>Metazoa</taxon>
        <taxon>Spiralia</taxon>
        <taxon>Lophotrochozoa</taxon>
        <taxon>Mollusca</taxon>
        <taxon>Bivalvia</taxon>
        <taxon>Autobranchia</taxon>
        <taxon>Heteroconchia</taxon>
        <taxon>Euheterodonta</taxon>
        <taxon>Imparidentia</taxon>
        <taxon>Neoheterodontei</taxon>
        <taxon>Myida</taxon>
        <taxon>Dreissenoidea</taxon>
        <taxon>Dreissenidae</taxon>
        <taxon>Dreissena</taxon>
    </lineage>
</organism>
<protein>
    <submittedName>
        <fullName evidence="2">Uncharacterized protein</fullName>
    </submittedName>
</protein>
<keyword evidence="3" id="KW-1185">Reference proteome</keyword>